<keyword evidence="3" id="KW-1185">Reference proteome</keyword>
<dbReference type="EMBL" id="JAPZBU010000012">
    <property type="protein sequence ID" value="KAJ5376054.1"/>
    <property type="molecule type" value="Genomic_DNA"/>
</dbReference>
<evidence type="ECO:0000313" key="3">
    <source>
        <dbReference type="Proteomes" id="UP001147747"/>
    </source>
</evidence>
<organism evidence="2 3">
    <name type="scientific">Penicillium cosmopolitanum</name>
    <dbReference type="NCBI Taxonomy" id="1131564"/>
    <lineage>
        <taxon>Eukaryota</taxon>
        <taxon>Fungi</taxon>
        <taxon>Dikarya</taxon>
        <taxon>Ascomycota</taxon>
        <taxon>Pezizomycotina</taxon>
        <taxon>Eurotiomycetes</taxon>
        <taxon>Eurotiomycetidae</taxon>
        <taxon>Eurotiales</taxon>
        <taxon>Aspergillaceae</taxon>
        <taxon>Penicillium</taxon>
    </lineage>
</organism>
<keyword evidence="1" id="KW-0472">Membrane</keyword>
<proteinExistence type="predicted"/>
<evidence type="ECO:0000256" key="1">
    <source>
        <dbReference type="SAM" id="Phobius"/>
    </source>
</evidence>
<keyword evidence="1" id="KW-0812">Transmembrane</keyword>
<reference evidence="2" key="1">
    <citation type="submission" date="2022-12" db="EMBL/GenBank/DDBJ databases">
        <authorList>
            <person name="Petersen C."/>
        </authorList>
    </citation>
    <scope>NUCLEOTIDE SEQUENCE</scope>
    <source>
        <strain evidence="2">IBT 29677</strain>
    </source>
</reference>
<feature type="transmembrane region" description="Helical" evidence="1">
    <location>
        <begin position="12"/>
        <end position="37"/>
    </location>
</feature>
<dbReference type="RefSeq" id="XP_056481084.1">
    <property type="nucleotide sequence ID" value="XM_056637577.1"/>
</dbReference>
<reference evidence="2" key="2">
    <citation type="journal article" date="2023" name="IMA Fungus">
        <title>Comparative genomic study of the Penicillium genus elucidates a diverse pangenome and 15 lateral gene transfer events.</title>
        <authorList>
            <person name="Petersen C."/>
            <person name="Sorensen T."/>
            <person name="Nielsen M.R."/>
            <person name="Sondergaard T.E."/>
            <person name="Sorensen J.L."/>
            <person name="Fitzpatrick D.A."/>
            <person name="Frisvad J.C."/>
            <person name="Nielsen K.L."/>
        </authorList>
    </citation>
    <scope>NUCLEOTIDE SEQUENCE</scope>
    <source>
        <strain evidence="2">IBT 29677</strain>
    </source>
</reference>
<evidence type="ECO:0000313" key="2">
    <source>
        <dbReference type="EMBL" id="KAJ5376054.1"/>
    </source>
</evidence>
<name>A0A9W9SF42_9EURO</name>
<sequence>MNPTWSSNSDITGIGVVANFVGTSLIAVLVIIVYYFATYQPTCDPFEEIGNDSLPSQPQHSFRPNPVDVLVLTFIRHHFKMKFSARTQSRHSISRFETSFIKVISAQGPGI</sequence>
<dbReference type="AlphaFoldDB" id="A0A9W9SF42"/>
<accession>A0A9W9SF42</accession>
<keyword evidence="1" id="KW-1133">Transmembrane helix</keyword>
<dbReference type="GeneID" id="81376557"/>
<comment type="caution">
    <text evidence="2">The sequence shown here is derived from an EMBL/GenBank/DDBJ whole genome shotgun (WGS) entry which is preliminary data.</text>
</comment>
<gene>
    <name evidence="2" type="ORF">N7509_012940</name>
</gene>
<protein>
    <submittedName>
        <fullName evidence="2">Uncharacterized protein</fullName>
    </submittedName>
</protein>
<dbReference type="OrthoDB" id="5427664at2759"/>
<dbReference type="Proteomes" id="UP001147747">
    <property type="component" value="Unassembled WGS sequence"/>
</dbReference>